<evidence type="ECO:0000256" key="1">
    <source>
        <dbReference type="SAM" id="Phobius"/>
    </source>
</evidence>
<evidence type="ECO:0000313" key="2">
    <source>
        <dbReference type="EMBL" id="BEP29553.1"/>
    </source>
</evidence>
<keyword evidence="1" id="KW-0472">Membrane</keyword>
<dbReference type="RefSeq" id="WP_338535180.1">
    <property type="nucleotide sequence ID" value="NZ_AP028654.1"/>
</dbReference>
<reference evidence="2 3" key="1">
    <citation type="submission" date="2023-08" db="EMBL/GenBank/DDBJ databases">
        <title>Helicovermis profunda gen. nov., sp. nov., a novel mesophilic, fermentative bacterium within the Bacillota from a deep-sea hydrothermal vent chimney.</title>
        <authorList>
            <person name="Miyazaki U."/>
            <person name="Mizutani D."/>
            <person name="Hashimoto Y."/>
            <person name="Tame A."/>
            <person name="Sawayama S."/>
            <person name="Miyazaki J."/>
            <person name="Takai K."/>
            <person name="Nakagawa S."/>
        </authorList>
    </citation>
    <scope>NUCLEOTIDE SEQUENCE [LARGE SCALE GENOMIC DNA]</scope>
    <source>
        <strain evidence="2 3">S502</strain>
    </source>
</reference>
<organism evidence="2 3">
    <name type="scientific">Helicovermis profundi</name>
    <dbReference type="NCBI Taxonomy" id="3065157"/>
    <lineage>
        <taxon>Bacteria</taxon>
        <taxon>Bacillati</taxon>
        <taxon>Bacillota</taxon>
        <taxon>Clostridia</taxon>
        <taxon>Helicovermis</taxon>
    </lineage>
</organism>
<evidence type="ECO:0000313" key="3">
    <source>
        <dbReference type="Proteomes" id="UP001321786"/>
    </source>
</evidence>
<evidence type="ECO:0008006" key="4">
    <source>
        <dbReference type="Google" id="ProtNLM"/>
    </source>
</evidence>
<gene>
    <name evidence="2" type="ORF">HLPR_18840</name>
</gene>
<sequence>MIVFILKYLFLFGTGSLFGWGLELVYRRYFGKARTWINPGFLSGPYLPLYGSGVGILFIVSDMNINFFIKIILFTFSTTTIELLTGLFFLKFYNTRLWDYTNLKFNYKGLISPLYSLFWTILSLLFYFVLYPYFYNQIEFLYKNLQFSLFVGIFYGVIIVDLINSFNILNRIKELSDAIEDSHFIIQYEQFKDEIKYKFEGIKSKTRKPRFLLPFKGEYDLVEQVKEHIENLKEESKKKIEKLTKLQ</sequence>
<dbReference type="InterPro" id="IPR010540">
    <property type="entry name" value="CmpB_TMEM229"/>
</dbReference>
<proteinExistence type="predicted"/>
<name>A0AAU9EIY9_9FIRM</name>
<dbReference type="Pfam" id="PF06541">
    <property type="entry name" value="ABC_trans_CmpB"/>
    <property type="match status" value="1"/>
</dbReference>
<dbReference type="KEGG" id="hprf:HLPR_18840"/>
<feature type="transmembrane region" description="Helical" evidence="1">
    <location>
        <begin position="71"/>
        <end position="93"/>
    </location>
</feature>
<feature type="transmembrane region" description="Helical" evidence="1">
    <location>
        <begin position="114"/>
        <end position="135"/>
    </location>
</feature>
<keyword evidence="3" id="KW-1185">Reference proteome</keyword>
<feature type="transmembrane region" description="Helical" evidence="1">
    <location>
        <begin position="6"/>
        <end position="26"/>
    </location>
</feature>
<keyword evidence="1" id="KW-1133">Transmembrane helix</keyword>
<protein>
    <recommendedName>
        <fullName evidence="4">ABC transporter permease</fullName>
    </recommendedName>
</protein>
<dbReference type="EMBL" id="AP028654">
    <property type="protein sequence ID" value="BEP29553.1"/>
    <property type="molecule type" value="Genomic_DNA"/>
</dbReference>
<keyword evidence="1" id="KW-0812">Transmembrane</keyword>
<accession>A0AAU9EIY9</accession>
<feature type="transmembrane region" description="Helical" evidence="1">
    <location>
        <begin position="47"/>
        <end position="65"/>
    </location>
</feature>
<feature type="transmembrane region" description="Helical" evidence="1">
    <location>
        <begin position="147"/>
        <end position="169"/>
    </location>
</feature>
<dbReference type="Proteomes" id="UP001321786">
    <property type="component" value="Chromosome"/>
</dbReference>
<dbReference type="AlphaFoldDB" id="A0AAU9EIY9"/>